<gene>
    <name evidence="3" type="ORF">GA0116959_107133</name>
</gene>
<dbReference type="InterPro" id="IPR026457">
    <property type="entry name" value="CSLREA_Nterm"/>
</dbReference>
<protein>
    <submittedName>
        <fullName evidence="3">CSLREA domain-containing protein</fullName>
    </submittedName>
</protein>
<organism evidence="3 4">
    <name type="scientific">Acinetobacter albensis</name>
    <dbReference type="NCBI Taxonomy" id="1673609"/>
    <lineage>
        <taxon>Bacteria</taxon>
        <taxon>Pseudomonadati</taxon>
        <taxon>Pseudomonadota</taxon>
        <taxon>Gammaproteobacteria</taxon>
        <taxon>Moraxellales</taxon>
        <taxon>Moraxellaceae</taxon>
        <taxon>Acinetobacter</taxon>
    </lineage>
</organism>
<reference evidence="3 4" key="1">
    <citation type="submission" date="2016-08" db="EMBL/GenBank/DDBJ databases">
        <authorList>
            <person name="Seilhamer J.J."/>
        </authorList>
    </citation>
    <scope>NUCLEOTIDE SEQUENCE [LARGE SCALE GENOMIC DNA]</scope>
    <source>
        <strain evidence="3 4">ANC 4874</strain>
    </source>
</reference>
<evidence type="ECO:0000256" key="1">
    <source>
        <dbReference type="SAM" id="Phobius"/>
    </source>
</evidence>
<dbReference type="RefSeq" id="WP_092719877.1">
    <property type="nucleotide sequence ID" value="NZ_FMBK01000007.1"/>
</dbReference>
<dbReference type="SUPFAM" id="SSF51126">
    <property type="entry name" value="Pectin lyase-like"/>
    <property type="match status" value="1"/>
</dbReference>
<keyword evidence="1" id="KW-0812">Transmembrane</keyword>
<feature type="chain" id="PRO_5008692847" evidence="2">
    <location>
        <begin position="22"/>
        <end position="810"/>
    </location>
</feature>
<name>A0A1C4GW73_9GAMM</name>
<dbReference type="Proteomes" id="UP000243661">
    <property type="component" value="Unassembled WGS sequence"/>
</dbReference>
<dbReference type="OrthoDB" id="6711740at2"/>
<dbReference type="InterPro" id="IPR011050">
    <property type="entry name" value="Pectin_lyase_fold/virulence"/>
</dbReference>
<dbReference type="NCBIfam" id="TIGR04214">
    <property type="entry name" value="CSLREA_Nterm"/>
    <property type="match status" value="1"/>
</dbReference>
<keyword evidence="1" id="KW-1133">Transmembrane helix</keyword>
<dbReference type="EMBL" id="FMBK01000007">
    <property type="protein sequence ID" value="SCC72095.1"/>
    <property type="molecule type" value="Genomic_DNA"/>
</dbReference>
<dbReference type="AlphaFoldDB" id="A0A1C4GW73"/>
<feature type="transmembrane region" description="Helical" evidence="1">
    <location>
        <begin position="782"/>
        <end position="803"/>
    </location>
</feature>
<keyword evidence="2" id="KW-0732">Signal</keyword>
<evidence type="ECO:0000256" key="2">
    <source>
        <dbReference type="SAM" id="SignalP"/>
    </source>
</evidence>
<evidence type="ECO:0000313" key="4">
    <source>
        <dbReference type="Proteomes" id="UP000243661"/>
    </source>
</evidence>
<evidence type="ECO:0000313" key="3">
    <source>
        <dbReference type="EMBL" id="SCC72095.1"/>
    </source>
</evidence>
<proteinExistence type="predicted"/>
<keyword evidence="1" id="KW-0472">Membrane</keyword>
<accession>A0A1C4GW73</accession>
<sequence>MKNYKKGLLCVMVLSAMSLMAAEDKTLYVNTFDDEDGENLNKCSLREAIKTAQMNKAYGGCGAGNTSLGQGDRIQLEEGEYILKSELRPASQITISGKLPVDYSSKDVLTNEYPATVKLKTKISAQGNSRIFNTLDSQSVLGLEYISLENGKSTGGGGALLLGGPLNLSHSAILNSKSDQEGGAIYFVAQNTEKKIDIRYTLIEGNDAKRGSVIAMDCEANLLNTQPTLSIINSSIVKNGSPTSLSTIDICGNPKVSLSANTIAQNVANSTNGHIIYAVNGINHKLSSAYVFTAFSNTIVENNAFSTFYYDNNGIIGLSFNILAYNQGKSCRYALNNGNVKDVELPLVASQNALQLNAGVGQCDLPEKATSNSDNSNKNKDLSGISLATVLSPLQTASKYNLFLPMYYPKDNQNDTDLVNIGDVKGCSEIDQRGVTRVTEETLMLNPTLKNTCDIGSIELMRLTATDVSDLKNQSYATLIENYQKNIDVLKEYLANPENNQDYIEKDKEDLKAFEDLLKYTKQYAQYRPIYVDPFALALPTEELVSTDMNGPTQLRALNTSNYNVSTRVYGVGAFIEKNGAFEFVGKEDPNLKCEWKADLKRIIIYRLDGKADLLEGSGYCSYTLTSNKVGDSSTSSGILGVSFSNTAPIAKNDTYSITPSSNTVISVNPLTNDSDDGDGVTTHLNVPYIGKFYKNADGVELPIKLGPMPPGLTVTADRSGPCPGNNIKDTCYGGQLRFEVKNSFSQFDYEIKYTIFDAEGLISNEATIDLINTVKNTNSTASGGGGSVGLWSILGLIGLGLYRSRRKYV</sequence>
<feature type="signal peptide" evidence="2">
    <location>
        <begin position="1"/>
        <end position="21"/>
    </location>
</feature>